<evidence type="ECO:0000256" key="2">
    <source>
        <dbReference type="ARBA" id="ARBA00022730"/>
    </source>
</evidence>
<dbReference type="Pfam" id="PF00163">
    <property type="entry name" value="Ribosomal_S4"/>
    <property type="match status" value="1"/>
</dbReference>
<protein>
    <recommendedName>
        <fullName evidence="6 7">Small ribosomal subunit protein uS4c</fullName>
    </recommendedName>
</protein>
<comment type="subcellular location">
    <subcellularLocation>
        <location evidence="7">Plastid</location>
        <location evidence="7">Chloroplast</location>
    </subcellularLocation>
</comment>
<evidence type="ECO:0000256" key="8">
    <source>
        <dbReference type="RuleBase" id="RU003699"/>
    </source>
</evidence>
<reference evidence="11" key="1">
    <citation type="journal article" date="2015" name="BMC Evol. Biol.">
        <title>Chloroplast phylogenomic analysis of chlorophyte green algae identifies a novel lineage sister to the Sphaeropleales (Chlorophyceae).</title>
        <authorList>
            <person name="Lemieux C."/>
            <person name="Vincent A.T."/>
            <person name="Labarre A."/>
            <person name="Otis C."/>
            <person name="Turmel M."/>
        </authorList>
    </citation>
    <scope>NUCLEOTIDE SEQUENCE</scope>
</reference>
<dbReference type="PANTHER" id="PTHR11831">
    <property type="entry name" value="30S 40S RIBOSOMAL PROTEIN"/>
    <property type="match status" value="1"/>
</dbReference>
<dbReference type="HAMAP" id="MF_01306_B">
    <property type="entry name" value="Ribosomal_uS4_B"/>
    <property type="match status" value="1"/>
</dbReference>
<feature type="domain" description="Small ribosomal subunit protein uS4 N-terminal" evidence="10">
    <location>
        <begin position="29"/>
        <end position="135"/>
    </location>
</feature>
<evidence type="ECO:0000256" key="6">
    <source>
        <dbReference type="ARBA" id="ARBA00035158"/>
    </source>
</evidence>
<keyword evidence="3 7" id="KW-0694">RNA-binding</keyword>
<dbReference type="Gene3D" id="1.10.1050.10">
    <property type="entry name" value="Ribosomal Protein S4 Delta 41, Chain A, domain 1"/>
    <property type="match status" value="1"/>
</dbReference>
<dbReference type="InterPro" id="IPR022801">
    <property type="entry name" value="Ribosomal_uS4"/>
</dbReference>
<evidence type="ECO:0000259" key="9">
    <source>
        <dbReference type="SMART" id="SM00363"/>
    </source>
</evidence>
<comment type="function">
    <text evidence="7">One of the primary rRNA binding proteins, it binds directly to 16S rRNA where it nucleates assembly of the body of the 30S subunit.</text>
</comment>
<comment type="function">
    <text evidence="7">With S5 and S12 plays an important role in translational accuracy.</text>
</comment>
<name>A0A0S2IBL6_9CHLO</name>
<organism evidence="11">
    <name type="scientific">Chlamydomonas nivalis</name>
    <dbReference type="NCBI Taxonomy" id="47906"/>
    <lineage>
        <taxon>Eukaryota</taxon>
        <taxon>Viridiplantae</taxon>
        <taxon>Chlorophyta</taxon>
        <taxon>core chlorophytes</taxon>
        <taxon>Chlorophyceae</taxon>
        <taxon>CS clade</taxon>
        <taxon>Chlamydomonadales</taxon>
        <taxon>Chlamydomonadaceae</taxon>
        <taxon>Chlamydomonas</taxon>
    </lineage>
</organism>
<dbReference type="Pfam" id="PF01479">
    <property type="entry name" value="S4"/>
    <property type="match status" value="1"/>
</dbReference>
<dbReference type="InterPro" id="IPR001912">
    <property type="entry name" value="Ribosomal_uS4_N"/>
</dbReference>
<keyword evidence="4 7" id="KW-0689">Ribosomal protein</keyword>
<comment type="subunit">
    <text evidence="7">Part of the 30S ribosomal subunit. Contacts protein S5. The interaction surface between S4 and S5 is involved in control of translational fidelity.</text>
</comment>
<dbReference type="GO" id="GO:0003735">
    <property type="term" value="F:structural constituent of ribosome"/>
    <property type="evidence" value="ECO:0007669"/>
    <property type="project" value="InterPro"/>
</dbReference>
<dbReference type="FunFam" id="3.10.290.10:FF:000001">
    <property type="entry name" value="30S ribosomal protein S4"/>
    <property type="match status" value="1"/>
</dbReference>
<sequence length="276" mass="32141">MAKLCLVKRERKSIHQRLACYIHFFYMSRYLGPRLRIIRRIGKLRGFTRKKPFRRVFKGRGALRGKVIPPGQHGMVKLFKTRPYDSSESDYLIRLKVKQRLRFNYGLTERQLVNVVRKAKKNKESTGGILLQLLEMRLDNIVFRLNMAPTIVAARQLICHGHIKVNNKKVNIGSYLCKQKDVISVSMKEKSLKLITNNLQNYYQRVRFYKDRLKKTLSFILLKSQIVTNMAAAISLIQSGNCKINNQATRKPNYICGERDVITIVTKTGIRQVKQT</sequence>
<comment type="similarity">
    <text evidence="1 7 8">Belongs to the universal ribosomal protein uS4 family.</text>
</comment>
<feature type="domain" description="RNA-binding S4" evidence="9">
    <location>
        <begin position="215"/>
        <end position="274"/>
    </location>
</feature>
<evidence type="ECO:0000259" key="10">
    <source>
        <dbReference type="SMART" id="SM01390"/>
    </source>
</evidence>
<dbReference type="GO" id="GO:0006412">
    <property type="term" value="P:translation"/>
    <property type="evidence" value="ECO:0007669"/>
    <property type="project" value="UniProtKB-UniRule"/>
</dbReference>
<evidence type="ECO:0000313" key="11">
    <source>
        <dbReference type="EMBL" id="ALO20885.1"/>
    </source>
</evidence>
<keyword evidence="2 7" id="KW-0699">rRNA-binding</keyword>
<dbReference type="SMART" id="SM00363">
    <property type="entry name" value="S4"/>
    <property type="match status" value="2"/>
</dbReference>
<dbReference type="InterPro" id="IPR002942">
    <property type="entry name" value="S4_RNA-bd"/>
</dbReference>
<dbReference type="PROSITE" id="PS50889">
    <property type="entry name" value="S4"/>
    <property type="match status" value="2"/>
</dbReference>
<dbReference type="InterPro" id="IPR036986">
    <property type="entry name" value="S4_RNA-bd_sf"/>
</dbReference>
<dbReference type="PROSITE" id="PS00632">
    <property type="entry name" value="RIBOSOMAL_S4"/>
    <property type="match status" value="1"/>
</dbReference>
<evidence type="ECO:0000256" key="1">
    <source>
        <dbReference type="ARBA" id="ARBA00007465"/>
    </source>
</evidence>
<dbReference type="GO" id="GO:0015935">
    <property type="term" value="C:small ribosomal subunit"/>
    <property type="evidence" value="ECO:0007669"/>
    <property type="project" value="InterPro"/>
</dbReference>
<dbReference type="InterPro" id="IPR018079">
    <property type="entry name" value="Ribosomal_uS4_CS"/>
</dbReference>
<evidence type="ECO:0000256" key="3">
    <source>
        <dbReference type="ARBA" id="ARBA00022884"/>
    </source>
</evidence>
<dbReference type="CDD" id="cd00165">
    <property type="entry name" value="S4"/>
    <property type="match status" value="2"/>
</dbReference>
<dbReference type="PANTHER" id="PTHR11831:SF4">
    <property type="entry name" value="SMALL RIBOSOMAL SUBUNIT PROTEIN US4M"/>
    <property type="match status" value="1"/>
</dbReference>
<evidence type="ECO:0000256" key="7">
    <source>
        <dbReference type="HAMAP-Rule" id="MF_01306"/>
    </source>
</evidence>
<dbReference type="GO" id="GO:0042274">
    <property type="term" value="P:ribosomal small subunit biogenesis"/>
    <property type="evidence" value="ECO:0007669"/>
    <property type="project" value="TreeGrafter"/>
</dbReference>
<feature type="domain" description="RNA-binding S4" evidence="9">
    <location>
        <begin position="136"/>
        <end position="200"/>
    </location>
</feature>
<dbReference type="InterPro" id="IPR005709">
    <property type="entry name" value="Ribosomal_uS4_bac-type"/>
</dbReference>
<geneLocation type="chloroplast" evidence="11"/>
<keyword evidence="11" id="KW-0934">Plastid</keyword>
<dbReference type="GO" id="GO:0019843">
    <property type="term" value="F:rRNA binding"/>
    <property type="evidence" value="ECO:0007669"/>
    <property type="project" value="UniProtKB-UniRule"/>
</dbReference>
<accession>A0A0S2IBL6</accession>
<dbReference type="EMBL" id="KT624676">
    <property type="protein sequence ID" value="ALO20885.1"/>
    <property type="molecule type" value="Genomic_DNA"/>
</dbReference>
<evidence type="ECO:0000256" key="4">
    <source>
        <dbReference type="ARBA" id="ARBA00022980"/>
    </source>
</evidence>
<dbReference type="GO" id="GO:0009507">
    <property type="term" value="C:chloroplast"/>
    <property type="evidence" value="ECO:0007669"/>
    <property type="project" value="UniProtKB-SubCell"/>
</dbReference>
<proteinExistence type="inferred from homology"/>
<keyword evidence="5 7" id="KW-0687">Ribonucleoprotein</keyword>
<keyword evidence="11" id="KW-0150">Chloroplast</keyword>
<evidence type="ECO:0000256" key="5">
    <source>
        <dbReference type="ARBA" id="ARBA00023274"/>
    </source>
</evidence>
<dbReference type="SUPFAM" id="SSF55174">
    <property type="entry name" value="Alpha-L RNA-binding motif"/>
    <property type="match status" value="2"/>
</dbReference>
<dbReference type="Gene3D" id="3.10.290.10">
    <property type="entry name" value="RNA-binding S4 domain"/>
    <property type="match status" value="2"/>
</dbReference>
<dbReference type="NCBIfam" id="NF003717">
    <property type="entry name" value="PRK05327.1"/>
    <property type="match status" value="1"/>
</dbReference>
<dbReference type="SMART" id="SM01390">
    <property type="entry name" value="Ribosomal_S4"/>
    <property type="match status" value="1"/>
</dbReference>
<gene>
    <name evidence="7 11" type="primary">rps4</name>
</gene>
<dbReference type="AlphaFoldDB" id="A0A0S2IBL6"/>